<accession>A0A1Y4UY99</accession>
<dbReference type="Proteomes" id="UP000196036">
    <property type="component" value="Unassembled WGS sequence"/>
</dbReference>
<gene>
    <name evidence="1" type="ORF">B5E52_21985</name>
</gene>
<evidence type="ECO:0000313" key="1">
    <source>
        <dbReference type="EMBL" id="OUQ62093.1"/>
    </source>
</evidence>
<sequence length="105" mass="12103">MTTKNKKIETRLEPETRAEFERLADDLGVSPYTAVQWAIDCFIDKYKRPKDVPMKSRGVSGIIPDDYYQKISLLADKYNTTIIDVVSSIINRAIERMEKQNSNSE</sequence>
<protein>
    <submittedName>
        <fullName evidence="1">Uncharacterized protein</fullName>
    </submittedName>
</protein>
<dbReference type="EMBL" id="NFLW01000073">
    <property type="protein sequence ID" value="OUQ62093.1"/>
    <property type="molecule type" value="Genomic_DNA"/>
</dbReference>
<name>A0A1Y4UY99_9BACE</name>
<evidence type="ECO:0000313" key="2">
    <source>
        <dbReference type="Proteomes" id="UP000196036"/>
    </source>
</evidence>
<comment type="caution">
    <text evidence="1">The sequence shown here is derived from an EMBL/GenBank/DDBJ whole genome shotgun (WGS) entry which is preliminary data.</text>
</comment>
<organism evidence="1 2">
    <name type="scientific">Bacteroides xylanisolvens</name>
    <dbReference type="NCBI Taxonomy" id="371601"/>
    <lineage>
        <taxon>Bacteria</taxon>
        <taxon>Pseudomonadati</taxon>
        <taxon>Bacteroidota</taxon>
        <taxon>Bacteroidia</taxon>
        <taxon>Bacteroidales</taxon>
        <taxon>Bacteroidaceae</taxon>
        <taxon>Bacteroides</taxon>
    </lineage>
</organism>
<dbReference type="AlphaFoldDB" id="A0A1Y4UY99"/>
<reference evidence="2" key="1">
    <citation type="submission" date="2017-04" db="EMBL/GenBank/DDBJ databases">
        <title>Function of individual gut microbiota members based on whole genome sequencing of pure cultures obtained from chicken caecum.</title>
        <authorList>
            <person name="Medvecky M."/>
            <person name="Cejkova D."/>
            <person name="Polansky O."/>
            <person name="Karasova D."/>
            <person name="Kubasova T."/>
            <person name="Cizek A."/>
            <person name="Rychlik I."/>
        </authorList>
    </citation>
    <scope>NUCLEOTIDE SEQUENCE [LARGE SCALE GENOMIC DNA]</scope>
    <source>
        <strain evidence="2">An109</strain>
    </source>
</reference>
<dbReference type="RefSeq" id="WP_087319068.1">
    <property type="nucleotide sequence ID" value="NZ_JABFIB010000043.1"/>
</dbReference>
<proteinExistence type="predicted"/>